<evidence type="ECO:0000313" key="5">
    <source>
        <dbReference type="Proteomes" id="UP000233398"/>
    </source>
</evidence>
<dbReference type="Gene3D" id="1.10.260.40">
    <property type="entry name" value="lambda repressor-like DNA-binding domains"/>
    <property type="match status" value="1"/>
</dbReference>
<sequence length="93" mass="10625">MQPSEIIQLRQQLGWSLAEFGKHFGVTAQAVLKWERGTAQPNDFALATMIQLQERLQQAERNKQKQQFINGLRRALLTGGVIALLTYLFNKEV</sequence>
<dbReference type="PROSITE" id="PS50943">
    <property type="entry name" value="HTH_CROC1"/>
    <property type="match status" value="1"/>
</dbReference>
<dbReference type="Proteomes" id="UP000233398">
    <property type="component" value="Unassembled WGS sequence"/>
</dbReference>
<dbReference type="AlphaFoldDB" id="A0A2N0VHQ3"/>
<dbReference type="Pfam" id="PF01381">
    <property type="entry name" value="HTH_3"/>
    <property type="match status" value="1"/>
</dbReference>
<proteinExistence type="predicted"/>
<keyword evidence="2" id="KW-1133">Transmembrane helix</keyword>
<feature type="coiled-coil region" evidence="1">
    <location>
        <begin position="42"/>
        <end position="69"/>
    </location>
</feature>
<comment type="caution">
    <text evidence="4">The sequence shown here is derived from an EMBL/GenBank/DDBJ whole genome shotgun (WGS) entry which is preliminary data.</text>
</comment>
<dbReference type="InterPro" id="IPR010982">
    <property type="entry name" value="Lambda_DNA-bd_dom_sf"/>
</dbReference>
<dbReference type="CDD" id="cd00093">
    <property type="entry name" value="HTH_XRE"/>
    <property type="match status" value="1"/>
</dbReference>
<feature type="transmembrane region" description="Helical" evidence="2">
    <location>
        <begin position="71"/>
        <end position="89"/>
    </location>
</feature>
<reference evidence="4 5" key="1">
    <citation type="submission" date="2017-11" db="EMBL/GenBank/DDBJ databases">
        <title>Rhodohalobacter 15182 sp. nov., isolated from a salt lake.</title>
        <authorList>
            <person name="Han S."/>
        </authorList>
    </citation>
    <scope>NUCLEOTIDE SEQUENCE [LARGE SCALE GENOMIC DNA]</scope>
    <source>
        <strain evidence="4 5">15182</strain>
    </source>
</reference>
<dbReference type="InterPro" id="IPR001387">
    <property type="entry name" value="Cro/C1-type_HTH"/>
</dbReference>
<name>A0A2N0VHQ3_9BACT</name>
<keyword evidence="1" id="KW-0175">Coiled coil</keyword>
<evidence type="ECO:0000313" key="4">
    <source>
        <dbReference type="EMBL" id="PKD43709.1"/>
    </source>
</evidence>
<keyword evidence="2" id="KW-0812">Transmembrane</keyword>
<feature type="domain" description="HTH cro/C1-type" evidence="3">
    <location>
        <begin position="6"/>
        <end position="42"/>
    </location>
</feature>
<organism evidence="4 5">
    <name type="scientific">Rhodohalobacter barkolensis</name>
    <dbReference type="NCBI Taxonomy" id="2053187"/>
    <lineage>
        <taxon>Bacteria</taxon>
        <taxon>Pseudomonadati</taxon>
        <taxon>Balneolota</taxon>
        <taxon>Balneolia</taxon>
        <taxon>Balneolales</taxon>
        <taxon>Balneolaceae</taxon>
        <taxon>Rhodohalobacter</taxon>
    </lineage>
</organism>
<dbReference type="OrthoDB" id="3831186at2"/>
<evidence type="ECO:0000259" key="3">
    <source>
        <dbReference type="PROSITE" id="PS50943"/>
    </source>
</evidence>
<keyword evidence="5" id="KW-1185">Reference proteome</keyword>
<evidence type="ECO:0000256" key="2">
    <source>
        <dbReference type="SAM" id="Phobius"/>
    </source>
</evidence>
<gene>
    <name evidence="4" type="ORF">CWD77_09115</name>
</gene>
<keyword evidence="2" id="KW-0472">Membrane</keyword>
<dbReference type="RefSeq" id="WP_101073249.1">
    <property type="nucleotide sequence ID" value="NZ_PISP01000002.1"/>
</dbReference>
<dbReference type="SMART" id="SM00530">
    <property type="entry name" value="HTH_XRE"/>
    <property type="match status" value="1"/>
</dbReference>
<evidence type="ECO:0000256" key="1">
    <source>
        <dbReference type="SAM" id="Coils"/>
    </source>
</evidence>
<dbReference type="EMBL" id="PISP01000002">
    <property type="protein sequence ID" value="PKD43709.1"/>
    <property type="molecule type" value="Genomic_DNA"/>
</dbReference>
<dbReference type="GO" id="GO:0003677">
    <property type="term" value="F:DNA binding"/>
    <property type="evidence" value="ECO:0007669"/>
    <property type="project" value="InterPro"/>
</dbReference>
<protein>
    <recommendedName>
        <fullName evidence="3">HTH cro/C1-type domain-containing protein</fullName>
    </recommendedName>
</protein>
<accession>A0A2N0VHQ3</accession>
<dbReference type="SUPFAM" id="SSF47413">
    <property type="entry name" value="lambda repressor-like DNA-binding domains"/>
    <property type="match status" value="1"/>
</dbReference>